<dbReference type="HOGENOM" id="CLU_1799126_0_0_1"/>
<name>A0A0D3BM78_BRAOL</name>
<dbReference type="GO" id="GO:0050660">
    <property type="term" value="F:flavin adenine dinucleotide binding"/>
    <property type="evidence" value="ECO:0007669"/>
    <property type="project" value="TreeGrafter"/>
</dbReference>
<reference evidence="6" key="2">
    <citation type="submission" date="2015-03" db="UniProtKB">
        <authorList>
            <consortium name="EnsemblPlants"/>
        </authorList>
    </citation>
    <scope>IDENTIFICATION</scope>
</reference>
<dbReference type="GO" id="GO:0005829">
    <property type="term" value="C:cytosol"/>
    <property type="evidence" value="ECO:0007669"/>
    <property type="project" value="TreeGrafter"/>
</dbReference>
<dbReference type="STRING" id="109376.A0A0D3BM78"/>
<dbReference type="GO" id="GO:0010181">
    <property type="term" value="F:FMN binding"/>
    <property type="evidence" value="ECO:0007669"/>
    <property type="project" value="TreeGrafter"/>
</dbReference>
<dbReference type="AlphaFoldDB" id="A0A0D3BM78"/>
<proteinExistence type="predicted"/>
<keyword evidence="3" id="KW-0274">FAD</keyword>
<keyword evidence="7" id="KW-1185">Reference proteome</keyword>
<comment type="cofactor">
    <cofactor evidence="1">
        <name>FAD</name>
        <dbReference type="ChEBI" id="CHEBI:57692"/>
    </cofactor>
</comment>
<dbReference type="Gene3D" id="3.40.50.80">
    <property type="entry name" value="Nucleotide-binding domain of ferredoxin-NADP reductase (FNR) module"/>
    <property type="match status" value="1"/>
</dbReference>
<evidence type="ECO:0000256" key="2">
    <source>
        <dbReference type="ARBA" id="ARBA00022630"/>
    </source>
</evidence>
<dbReference type="EC" id="1.6.2.4" evidence="4"/>
<dbReference type="GO" id="GO:0003958">
    <property type="term" value="F:NADPH-hemoprotein reductase activity"/>
    <property type="evidence" value="ECO:0007669"/>
    <property type="project" value="UniProtKB-EC"/>
</dbReference>
<evidence type="ECO:0000256" key="4">
    <source>
        <dbReference type="ARBA" id="ARBA00023797"/>
    </source>
</evidence>
<evidence type="ECO:0000313" key="7">
    <source>
        <dbReference type="Proteomes" id="UP000032141"/>
    </source>
</evidence>
<dbReference type="PRINTS" id="PR00371">
    <property type="entry name" value="FPNCR"/>
</dbReference>
<dbReference type="InterPro" id="IPR001709">
    <property type="entry name" value="Flavoprot_Pyr_Nucl_cyt_Rdtase"/>
</dbReference>
<dbReference type="PANTHER" id="PTHR19384">
    <property type="entry name" value="NITRIC OXIDE SYNTHASE-RELATED"/>
    <property type="match status" value="1"/>
</dbReference>
<dbReference type="FunFam" id="3.40.50.80:FF:000146">
    <property type="entry name" value="NADPH--cytochrome P450 reductase 2"/>
    <property type="match status" value="1"/>
</dbReference>
<evidence type="ECO:0000313" key="6">
    <source>
        <dbReference type="EnsemblPlants" id="Bo3g175690.1"/>
    </source>
</evidence>
<dbReference type="Pfam" id="PF00175">
    <property type="entry name" value="NAD_binding_1"/>
    <property type="match status" value="1"/>
</dbReference>
<dbReference type="Proteomes" id="UP000032141">
    <property type="component" value="Chromosome C3"/>
</dbReference>
<dbReference type="eggNOG" id="KOG1158">
    <property type="taxonomic scope" value="Eukaryota"/>
</dbReference>
<evidence type="ECO:0000259" key="5">
    <source>
        <dbReference type="Pfam" id="PF00175"/>
    </source>
</evidence>
<protein>
    <recommendedName>
        <fullName evidence="4">NADPH--hemoprotein reductase</fullName>
        <ecNumber evidence="4">1.6.2.4</ecNumber>
    </recommendedName>
</protein>
<evidence type="ECO:0000256" key="3">
    <source>
        <dbReference type="ARBA" id="ARBA00022827"/>
    </source>
</evidence>
<organism evidence="6 7">
    <name type="scientific">Brassica oleracea var. oleracea</name>
    <dbReference type="NCBI Taxonomy" id="109376"/>
    <lineage>
        <taxon>Eukaryota</taxon>
        <taxon>Viridiplantae</taxon>
        <taxon>Streptophyta</taxon>
        <taxon>Embryophyta</taxon>
        <taxon>Tracheophyta</taxon>
        <taxon>Spermatophyta</taxon>
        <taxon>Magnoliopsida</taxon>
        <taxon>eudicotyledons</taxon>
        <taxon>Gunneridae</taxon>
        <taxon>Pentapetalae</taxon>
        <taxon>rosids</taxon>
        <taxon>malvids</taxon>
        <taxon>Brassicales</taxon>
        <taxon>Brassicaceae</taxon>
        <taxon>Brassiceae</taxon>
        <taxon>Brassica</taxon>
    </lineage>
</organism>
<accession>A0A0D3BM78</accession>
<evidence type="ECO:0000256" key="1">
    <source>
        <dbReference type="ARBA" id="ARBA00001974"/>
    </source>
</evidence>
<dbReference type="SUPFAM" id="SSF52343">
    <property type="entry name" value="Ferredoxin reductase-like, C-terminal NADP-linked domain"/>
    <property type="match status" value="1"/>
</dbReference>
<dbReference type="InterPro" id="IPR001433">
    <property type="entry name" value="OxRdtase_FAD/NAD-bd"/>
</dbReference>
<dbReference type="PANTHER" id="PTHR19384:SF17">
    <property type="entry name" value="NADPH--CYTOCHROME P450 REDUCTASE"/>
    <property type="match status" value="1"/>
</dbReference>
<sequence>MSHVHLSMRRCQQGGFTREVLWLMRRVKSENCSSAPIFVRQSNFKLPSDSKVPIIMIGPGTGLAPFRGFLQERLALVESGVELGPSVLFFGCRNRRMDFIYEEELQRFLESGALSELSAVAEAEIIFDGGKHIKLKYLKWGHID</sequence>
<feature type="domain" description="Oxidoreductase FAD/NAD(P)-binding" evidence="5">
    <location>
        <begin position="56"/>
        <end position="110"/>
    </location>
</feature>
<keyword evidence="2" id="KW-0285">Flavoprotein</keyword>
<dbReference type="EnsemblPlants" id="Bo3g175690.1">
    <property type="protein sequence ID" value="Bo3g175690.1"/>
    <property type="gene ID" value="Bo3g175690"/>
</dbReference>
<dbReference type="Gramene" id="Bo3g175690.1">
    <property type="protein sequence ID" value="Bo3g175690.1"/>
    <property type="gene ID" value="Bo3g175690"/>
</dbReference>
<dbReference type="InterPro" id="IPR039261">
    <property type="entry name" value="FNR_nucleotide-bd"/>
</dbReference>
<reference evidence="6 7" key="1">
    <citation type="journal article" date="2014" name="Genome Biol.">
        <title>Transcriptome and methylome profiling reveals relics of genome dominance in the mesopolyploid Brassica oleracea.</title>
        <authorList>
            <person name="Parkin I.A."/>
            <person name="Koh C."/>
            <person name="Tang H."/>
            <person name="Robinson S.J."/>
            <person name="Kagale S."/>
            <person name="Clarke W.E."/>
            <person name="Town C.D."/>
            <person name="Nixon J."/>
            <person name="Krishnakumar V."/>
            <person name="Bidwell S.L."/>
            <person name="Denoeud F."/>
            <person name="Belcram H."/>
            <person name="Links M.G."/>
            <person name="Just J."/>
            <person name="Clarke C."/>
            <person name="Bender T."/>
            <person name="Huebert T."/>
            <person name="Mason A.S."/>
            <person name="Pires J.C."/>
            <person name="Barker G."/>
            <person name="Moore J."/>
            <person name="Walley P.G."/>
            <person name="Manoli S."/>
            <person name="Batley J."/>
            <person name="Edwards D."/>
            <person name="Nelson M.N."/>
            <person name="Wang X."/>
            <person name="Paterson A.H."/>
            <person name="King G."/>
            <person name="Bancroft I."/>
            <person name="Chalhoub B."/>
            <person name="Sharpe A.G."/>
        </authorList>
    </citation>
    <scope>NUCLEOTIDE SEQUENCE</scope>
    <source>
        <strain evidence="6 7">cv. TO1000</strain>
    </source>
</reference>